<dbReference type="InterPro" id="IPR013107">
    <property type="entry name" value="Acyl-CoA_DH_C"/>
</dbReference>
<evidence type="ECO:0000313" key="6">
    <source>
        <dbReference type="Proteomes" id="UP000028631"/>
    </source>
</evidence>
<dbReference type="PATRIC" id="fig|317.175.peg.5261"/>
<dbReference type="InterPro" id="IPR037069">
    <property type="entry name" value="AcylCoA_DH/ox_N_sf"/>
</dbReference>
<dbReference type="AlphaFoldDB" id="A0A085V5B7"/>
<dbReference type="Pfam" id="PF02771">
    <property type="entry name" value="Acyl-CoA_dh_N"/>
    <property type="match status" value="1"/>
</dbReference>
<dbReference type="InterPro" id="IPR013786">
    <property type="entry name" value="AcylCoA_DH/ox_N"/>
</dbReference>
<sequence>MSSLSELAYRPSAPITENPAFHSLLDEIRVRARSEEFDQQKFISADVIERFKSLGVYRALVPKRFGGDERSPAEFCQMVEEIARADGSAGWVASFGMSPVYLCALPLETIKKVYAKSPDVVFAGGIFPPQPATFVEGGLNVNGRWKFSSGCMGAELIGVGISPKNGESVGLPRLAVMPRDKVQIEETWNVVGLIGTGSHDVVVKDVVVPEEWTFVRGGASNLDEPFFRYPSLSFATQVLSVVGLGVARAALDELSGMASGRISVTGAPALADRPLAQVEMAKAEAALRAARAWFYEAIDAAWASVLAGDPVSVEQTNMLRLSSTHATRVAAEVARSAQMLSGMSGVYRTSPLSRFVNDTQVITQHAFMGDMTYQNAGAIFFGNKPLPGYL</sequence>
<dbReference type="InterPro" id="IPR036250">
    <property type="entry name" value="AcylCo_DH-like_C"/>
</dbReference>
<keyword evidence="6" id="KW-1185">Reference proteome</keyword>
<dbReference type="SUPFAM" id="SSF56645">
    <property type="entry name" value="Acyl-CoA dehydrogenase NM domain-like"/>
    <property type="match status" value="1"/>
</dbReference>
<dbReference type="Gene3D" id="1.20.140.10">
    <property type="entry name" value="Butyryl-CoA Dehydrogenase, subunit A, domain 3"/>
    <property type="match status" value="1"/>
</dbReference>
<dbReference type="RefSeq" id="WP_032631856.1">
    <property type="nucleotide sequence ID" value="NZ_JPQU01000100.1"/>
</dbReference>
<dbReference type="EMBL" id="JPQU01000100">
    <property type="protein sequence ID" value="KFE50630.1"/>
    <property type="molecule type" value="Genomic_DNA"/>
</dbReference>
<dbReference type="Pfam" id="PF08028">
    <property type="entry name" value="Acyl-CoA_dh_2"/>
    <property type="match status" value="1"/>
</dbReference>
<dbReference type="GO" id="GO:0003995">
    <property type="term" value="F:acyl-CoA dehydrogenase activity"/>
    <property type="evidence" value="ECO:0007669"/>
    <property type="project" value="TreeGrafter"/>
</dbReference>
<dbReference type="PANTHER" id="PTHR48083">
    <property type="entry name" value="MEDIUM-CHAIN SPECIFIC ACYL-COA DEHYDROGENASE, MITOCHONDRIAL-RELATED"/>
    <property type="match status" value="1"/>
</dbReference>
<dbReference type="GO" id="GO:0050660">
    <property type="term" value="F:flavin adenine dinucleotide binding"/>
    <property type="evidence" value="ECO:0007669"/>
    <property type="project" value="InterPro"/>
</dbReference>
<evidence type="ECO:0000256" key="2">
    <source>
        <dbReference type="ARBA" id="ARBA00049661"/>
    </source>
</evidence>
<dbReference type="Proteomes" id="UP000028631">
    <property type="component" value="Unassembled WGS sequence"/>
</dbReference>
<keyword evidence="1" id="KW-0560">Oxidoreductase</keyword>
<accession>A0A085V5B7</accession>
<dbReference type="Gene3D" id="1.10.540.10">
    <property type="entry name" value="Acyl-CoA dehydrogenase/oxidase, N-terminal domain"/>
    <property type="match status" value="1"/>
</dbReference>
<organism evidence="5 6">
    <name type="scientific">Pseudomonas syringae</name>
    <dbReference type="NCBI Taxonomy" id="317"/>
    <lineage>
        <taxon>Bacteria</taxon>
        <taxon>Pseudomonadati</taxon>
        <taxon>Pseudomonadota</taxon>
        <taxon>Gammaproteobacteria</taxon>
        <taxon>Pseudomonadales</taxon>
        <taxon>Pseudomonadaceae</taxon>
        <taxon>Pseudomonas</taxon>
    </lineage>
</organism>
<dbReference type="OrthoDB" id="7316074at2"/>
<evidence type="ECO:0000259" key="3">
    <source>
        <dbReference type="Pfam" id="PF02771"/>
    </source>
</evidence>
<proteinExistence type="inferred from homology"/>
<dbReference type="PIRSF" id="PIRSF016578">
    <property type="entry name" value="HsaA"/>
    <property type="match status" value="1"/>
</dbReference>
<dbReference type="Gene3D" id="2.40.110.10">
    <property type="entry name" value="Butyryl-CoA Dehydrogenase, subunit A, domain 2"/>
    <property type="match status" value="1"/>
</dbReference>
<feature type="domain" description="Acyl-CoA dehydrogenase C-terminal" evidence="4">
    <location>
        <begin position="239"/>
        <end position="368"/>
    </location>
</feature>
<dbReference type="GO" id="GO:0005737">
    <property type="term" value="C:cytoplasm"/>
    <property type="evidence" value="ECO:0007669"/>
    <property type="project" value="TreeGrafter"/>
</dbReference>
<evidence type="ECO:0000259" key="4">
    <source>
        <dbReference type="Pfam" id="PF08028"/>
    </source>
</evidence>
<comment type="caution">
    <text evidence="5">The sequence shown here is derived from an EMBL/GenBank/DDBJ whole genome shotgun (WGS) entry which is preliminary data.</text>
</comment>
<dbReference type="InterPro" id="IPR050741">
    <property type="entry name" value="Acyl-CoA_dehydrogenase"/>
</dbReference>
<dbReference type="GO" id="GO:0033539">
    <property type="term" value="P:fatty acid beta-oxidation using acyl-CoA dehydrogenase"/>
    <property type="evidence" value="ECO:0007669"/>
    <property type="project" value="TreeGrafter"/>
</dbReference>
<evidence type="ECO:0000313" key="5">
    <source>
        <dbReference type="EMBL" id="KFE50630.1"/>
    </source>
</evidence>
<name>A0A085V5B7_PSESX</name>
<dbReference type="SUPFAM" id="SSF47203">
    <property type="entry name" value="Acyl-CoA dehydrogenase C-terminal domain-like"/>
    <property type="match status" value="1"/>
</dbReference>
<feature type="domain" description="Acyl-CoA dehydrogenase/oxidase N-terminal" evidence="3">
    <location>
        <begin position="30"/>
        <end position="96"/>
    </location>
</feature>
<gene>
    <name evidence="5" type="ORF">IV01_25260</name>
</gene>
<protein>
    <submittedName>
        <fullName evidence="5">Acyl-CoA dehydrogenase</fullName>
    </submittedName>
</protein>
<dbReference type="InterPro" id="IPR046373">
    <property type="entry name" value="Acyl-CoA_Oxase/DH_mid-dom_sf"/>
</dbReference>
<evidence type="ECO:0000256" key="1">
    <source>
        <dbReference type="ARBA" id="ARBA00023002"/>
    </source>
</evidence>
<dbReference type="PANTHER" id="PTHR48083:SF5">
    <property type="entry name" value="NRGC PROTEIN"/>
    <property type="match status" value="1"/>
</dbReference>
<dbReference type="InterPro" id="IPR009100">
    <property type="entry name" value="AcylCoA_DH/oxidase_NM_dom_sf"/>
</dbReference>
<comment type="similarity">
    <text evidence="2">Belongs to the HpaH/HsaA monooxygenase family.</text>
</comment>
<reference evidence="5 6" key="1">
    <citation type="submission" date="2014-07" db="EMBL/GenBank/DDBJ databases">
        <title>Draft Genome Sequences of Environmental Pseudomonas syringae strains.</title>
        <authorList>
            <person name="Baltrus D.A."/>
            <person name="Berge O."/>
            <person name="Morris C."/>
        </authorList>
    </citation>
    <scope>NUCLEOTIDE SEQUENCE [LARGE SCALE GENOMIC DNA]</scope>
    <source>
        <strain evidence="5 6">GAW0119</strain>
    </source>
</reference>